<proteinExistence type="predicted"/>
<evidence type="ECO:0000256" key="4">
    <source>
        <dbReference type="ARBA" id="ARBA00023136"/>
    </source>
</evidence>
<keyword evidence="8" id="KW-1185">Reference proteome</keyword>
<dbReference type="Proteomes" id="UP000555448">
    <property type="component" value="Unassembled WGS sequence"/>
</dbReference>
<gene>
    <name evidence="7" type="ORF">HNO88_000738</name>
</gene>
<sequence length="162" mass="17733">MSRSSLTLPALVLRYAIFAVIATVANLGTQRLIMPLAERMPAWLDGLIPPALLATGVFGAALVLGTFVGLVIKYVLDKKWIFFDAGTGLKQHGAKFGLYTAMGLVTTAIFWGTESLFWFVWHTQAMRELGAVLGLAVGYVVKYRLDRRFVFTDAVLHRGAVA</sequence>
<name>A0A7W7K7Q7_9SPHN</name>
<keyword evidence="4 5" id="KW-0472">Membrane</keyword>
<evidence type="ECO:0000313" key="8">
    <source>
        <dbReference type="Proteomes" id="UP000555448"/>
    </source>
</evidence>
<feature type="transmembrane region" description="Helical" evidence="5">
    <location>
        <begin position="119"/>
        <end position="141"/>
    </location>
</feature>
<dbReference type="RefSeq" id="WP_312856983.1">
    <property type="nucleotide sequence ID" value="NZ_JACHLR010000002.1"/>
</dbReference>
<accession>A0A7W7K7Q7</accession>
<feature type="transmembrane region" description="Helical" evidence="5">
    <location>
        <begin position="96"/>
        <end position="113"/>
    </location>
</feature>
<dbReference type="EMBL" id="JACHLR010000002">
    <property type="protein sequence ID" value="MBB4857431.1"/>
    <property type="molecule type" value="Genomic_DNA"/>
</dbReference>
<dbReference type="InterPro" id="IPR007267">
    <property type="entry name" value="GtrA_DPMS_TM"/>
</dbReference>
<comment type="subcellular location">
    <subcellularLocation>
        <location evidence="1">Membrane</location>
        <topology evidence="1">Multi-pass membrane protein</topology>
    </subcellularLocation>
</comment>
<dbReference type="GO" id="GO:0016020">
    <property type="term" value="C:membrane"/>
    <property type="evidence" value="ECO:0007669"/>
    <property type="project" value="UniProtKB-SubCell"/>
</dbReference>
<evidence type="ECO:0000256" key="3">
    <source>
        <dbReference type="ARBA" id="ARBA00022989"/>
    </source>
</evidence>
<feature type="domain" description="GtrA/DPMS transmembrane" evidence="6">
    <location>
        <begin position="14"/>
        <end position="151"/>
    </location>
</feature>
<reference evidence="7 8" key="1">
    <citation type="submission" date="2020-08" db="EMBL/GenBank/DDBJ databases">
        <title>Functional genomics of gut bacteria from endangered species of beetles.</title>
        <authorList>
            <person name="Carlos-Shanley C."/>
        </authorList>
    </citation>
    <scope>NUCLEOTIDE SEQUENCE [LARGE SCALE GENOMIC DNA]</scope>
    <source>
        <strain evidence="7 8">S00245</strain>
    </source>
</reference>
<evidence type="ECO:0000313" key="7">
    <source>
        <dbReference type="EMBL" id="MBB4857431.1"/>
    </source>
</evidence>
<protein>
    <submittedName>
        <fullName evidence="7">Putative flippase GtrA</fullName>
    </submittedName>
</protein>
<dbReference type="GO" id="GO:0000271">
    <property type="term" value="P:polysaccharide biosynthetic process"/>
    <property type="evidence" value="ECO:0007669"/>
    <property type="project" value="InterPro"/>
</dbReference>
<evidence type="ECO:0000259" key="6">
    <source>
        <dbReference type="Pfam" id="PF04138"/>
    </source>
</evidence>
<comment type="caution">
    <text evidence="7">The sequence shown here is derived from an EMBL/GenBank/DDBJ whole genome shotgun (WGS) entry which is preliminary data.</text>
</comment>
<keyword evidence="3 5" id="KW-1133">Transmembrane helix</keyword>
<dbReference type="NCBIfam" id="NF037976">
    <property type="entry name" value="gtrA_1"/>
    <property type="match status" value="1"/>
</dbReference>
<dbReference type="AlphaFoldDB" id="A0A7W7K7Q7"/>
<organism evidence="7 8">
    <name type="scientific">Novosphingobium chloroacetimidivorans</name>
    <dbReference type="NCBI Taxonomy" id="1428314"/>
    <lineage>
        <taxon>Bacteria</taxon>
        <taxon>Pseudomonadati</taxon>
        <taxon>Pseudomonadota</taxon>
        <taxon>Alphaproteobacteria</taxon>
        <taxon>Sphingomonadales</taxon>
        <taxon>Sphingomonadaceae</taxon>
        <taxon>Novosphingobium</taxon>
    </lineage>
</organism>
<evidence type="ECO:0000256" key="2">
    <source>
        <dbReference type="ARBA" id="ARBA00022692"/>
    </source>
</evidence>
<feature type="transmembrane region" description="Helical" evidence="5">
    <location>
        <begin position="53"/>
        <end position="76"/>
    </location>
</feature>
<evidence type="ECO:0000256" key="1">
    <source>
        <dbReference type="ARBA" id="ARBA00004141"/>
    </source>
</evidence>
<feature type="transmembrane region" description="Helical" evidence="5">
    <location>
        <begin position="12"/>
        <end position="33"/>
    </location>
</feature>
<dbReference type="Pfam" id="PF04138">
    <property type="entry name" value="GtrA_DPMS_TM"/>
    <property type="match status" value="1"/>
</dbReference>
<evidence type="ECO:0000256" key="5">
    <source>
        <dbReference type="SAM" id="Phobius"/>
    </source>
</evidence>
<keyword evidence="2 5" id="KW-0812">Transmembrane</keyword>